<sequence length="34" mass="3847">MIQFLQLVGTFLDKVIFLALIAIIIFLLKRQIGG</sequence>
<evidence type="ECO:0000256" key="1">
    <source>
        <dbReference type="SAM" id="Phobius"/>
    </source>
</evidence>
<feature type="transmembrane region" description="Helical" evidence="1">
    <location>
        <begin position="6"/>
        <end position="28"/>
    </location>
</feature>
<reference evidence="2 3" key="1">
    <citation type="journal article" date="2018" name="Environ. Microbiol.">
        <title>Novel energy conservation strategies and behaviour of Pelotomaculum schinkii driving syntrophic propionate catabolism.</title>
        <authorList>
            <person name="Hidalgo-Ahumada C.A.P."/>
            <person name="Nobu M.K."/>
            <person name="Narihiro T."/>
            <person name="Tamaki H."/>
            <person name="Liu W.T."/>
            <person name="Kamagata Y."/>
            <person name="Stams A.J.M."/>
            <person name="Imachi H."/>
            <person name="Sousa D.Z."/>
        </authorList>
    </citation>
    <scope>NUCLEOTIDE SEQUENCE [LARGE SCALE GENOMIC DNA]</scope>
    <source>
        <strain evidence="2 3">MGP</strain>
    </source>
</reference>
<keyword evidence="1" id="KW-1133">Transmembrane helix</keyword>
<name>A0A4Y7RX05_9FIRM</name>
<organism evidence="2 3">
    <name type="scientific">Pelotomaculum propionicicum</name>
    <dbReference type="NCBI Taxonomy" id="258475"/>
    <lineage>
        <taxon>Bacteria</taxon>
        <taxon>Bacillati</taxon>
        <taxon>Bacillota</taxon>
        <taxon>Clostridia</taxon>
        <taxon>Eubacteriales</taxon>
        <taxon>Desulfotomaculaceae</taxon>
        <taxon>Pelotomaculum</taxon>
    </lineage>
</organism>
<protein>
    <submittedName>
        <fullName evidence="2">Uncharacterized protein</fullName>
    </submittedName>
</protein>
<dbReference type="Proteomes" id="UP000297597">
    <property type="component" value="Unassembled WGS sequence"/>
</dbReference>
<proteinExistence type="predicted"/>
<keyword evidence="3" id="KW-1185">Reference proteome</keyword>
<keyword evidence="1" id="KW-0472">Membrane</keyword>
<dbReference type="EMBL" id="QFFZ01000005">
    <property type="protein sequence ID" value="TEB12817.1"/>
    <property type="molecule type" value="Genomic_DNA"/>
</dbReference>
<gene>
    <name evidence="2" type="ORF">Pmgp_00793</name>
</gene>
<evidence type="ECO:0000313" key="2">
    <source>
        <dbReference type="EMBL" id="TEB12817.1"/>
    </source>
</evidence>
<keyword evidence="1" id="KW-0812">Transmembrane</keyword>
<comment type="caution">
    <text evidence="2">The sequence shown here is derived from an EMBL/GenBank/DDBJ whole genome shotgun (WGS) entry which is preliminary data.</text>
</comment>
<dbReference type="AlphaFoldDB" id="A0A4Y7RX05"/>
<evidence type="ECO:0000313" key="3">
    <source>
        <dbReference type="Proteomes" id="UP000297597"/>
    </source>
</evidence>
<accession>A0A4Y7RX05</accession>